<dbReference type="InterPro" id="IPR004265">
    <property type="entry name" value="Dirigent"/>
</dbReference>
<dbReference type="PANTHER" id="PTHR21495">
    <property type="entry name" value="NUCLEOPORIN-RELATED"/>
    <property type="match status" value="1"/>
</dbReference>
<evidence type="ECO:0000256" key="2">
    <source>
        <dbReference type="ARBA" id="ARBA00011738"/>
    </source>
</evidence>
<dbReference type="Pfam" id="PF03018">
    <property type="entry name" value="Dirigent"/>
    <property type="match status" value="1"/>
</dbReference>
<dbReference type="InterPro" id="IPR044859">
    <property type="entry name" value="Allene_oxi_cyc_Dirigent"/>
</dbReference>
<dbReference type="Proteomes" id="UP000595140">
    <property type="component" value="Unassembled WGS sequence"/>
</dbReference>
<dbReference type="GO" id="GO:0009699">
    <property type="term" value="P:phenylpropanoid biosynthetic process"/>
    <property type="evidence" value="ECO:0007669"/>
    <property type="project" value="UniProtKB-ARBA"/>
</dbReference>
<dbReference type="EMBL" id="OOIL02000495">
    <property type="protein sequence ID" value="VFQ65873.1"/>
    <property type="molecule type" value="Genomic_DNA"/>
</dbReference>
<proteinExistence type="inferred from homology"/>
<keyword evidence="4" id="KW-0052">Apoplast</keyword>
<evidence type="ECO:0000256" key="4">
    <source>
        <dbReference type="RuleBase" id="RU363099"/>
    </source>
</evidence>
<evidence type="ECO:0000313" key="5">
    <source>
        <dbReference type="EMBL" id="VFQ65873.1"/>
    </source>
</evidence>
<evidence type="ECO:0000256" key="1">
    <source>
        <dbReference type="ARBA" id="ARBA00010746"/>
    </source>
</evidence>
<gene>
    <name evidence="5" type="ORF">CCAM_LOCUS7649</name>
</gene>
<name>A0A484KJF4_9ASTE</name>
<sequence length="201" mass="21231">MERQLIVWIVVLAAVLGRTPAAGARGKNGGEESWAKRVHVPASGGGKEVVTKLQFYFHDKLSGSNPSAIRVVQGPGNYSRRGAFGTITMGDDPLTVGPDPKSKEVGRARGLYGSAGKDEVCLIVAMSYGFTVGDYAGSSFSLLSSNHVLDPVREMAVVGGTGLFRLARGYALAHTYSLDLATGDAIIGYNVTLLTHTHTHI</sequence>
<dbReference type="OrthoDB" id="1864232at2759"/>
<comment type="function">
    <text evidence="4">Dirigent proteins impart stereoselectivity on the phenoxy radical-coupling reaction, yielding optically active lignans from two molecules of coniferyl alcohol in the biosynthesis of lignans, flavonolignans, and alkaloids and thus plays a central role in plant secondary metabolism.</text>
</comment>
<keyword evidence="6" id="KW-1185">Reference proteome</keyword>
<keyword evidence="4" id="KW-0732">Signal</keyword>
<keyword evidence="3 4" id="KW-0964">Secreted</keyword>
<organism evidence="5 6">
    <name type="scientific">Cuscuta campestris</name>
    <dbReference type="NCBI Taxonomy" id="132261"/>
    <lineage>
        <taxon>Eukaryota</taxon>
        <taxon>Viridiplantae</taxon>
        <taxon>Streptophyta</taxon>
        <taxon>Embryophyta</taxon>
        <taxon>Tracheophyta</taxon>
        <taxon>Spermatophyta</taxon>
        <taxon>Magnoliopsida</taxon>
        <taxon>eudicotyledons</taxon>
        <taxon>Gunneridae</taxon>
        <taxon>Pentapetalae</taxon>
        <taxon>asterids</taxon>
        <taxon>lamiids</taxon>
        <taxon>Solanales</taxon>
        <taxon>Convolvulaceae</taxon>
        <taxon>Cuscuteae</taxon>
        <taxon>Cuscuta</taxon>
        <taxon>Cuscuta subgen. Grammica</taxon>
        <taxon>Cuscuta sect. Cleistogrammica</taxon>
    </lineage>
</organism>
<comment type="subunit">
    <text evidence="2 4">Homodimer.</text>
</comment>
<feature type="signal peptide" evidence="4">
    <location>
        <begin position="1"/>
        <end position="21"/>
    </location>
</feature>
<dbReference type="AlphaFoldDB" id="A0A484KJF4"/>
<protein>
    <recommendedName>
        <fullName evidence="4">Dirigent protein</fullName>
    </recommendedName>
</protein>
<accession>A0A484KJF4</accession>
<comment type="similarity">
    <text evidence="1 4">Belongs to the plant dirigent protein family.</text>
</comment>
<evidence type="ECO:0000313" key="6">
    <source>
        <dbReference type="Proteomes" id="UP000595140"/>
    </source>
</evidence>
<evidence type="ECO:0000256" key="3">
    <source>
        <dbReference type="ARBA" id="ARBA00022525"/>
    </source>
</evidence>
<reference evidence="5 6" key="1">
    <citation type="submission" date="2018-04" db="EMBL/GenBank/DDBJ databases">
        <authorList>
            <person name="Vogel A."/>
        </authorList>
    </citation>
    <scope>NUCLEOTIDE SEQUENCE [LARGE SCALE GENOMIC DNA]</scope>
</reference>
<dbReference type="GO" id="GO:0048046">
    <property type="term" value="C:apoplast"/>
    <property type="evidence" value="ECO:0007669"/>
    <property type="project" value="UniProtKB-SubCell"/>
</dbReference>
<comment type="subcellular location">
    <subcellularLocation>
        <location evidence="4">Secreted</location>
        <location evidence="4">Extracellular space</location>
        <location evidence="4">Apoplast</location>
    </subcellularLocation>
</comment>
<feature type="chain" id="PRO_5019610472" description="Dirigent protein" evidence="4">
    <location>
        <begin position="22"/>
        <end position="201"/>
    </location>
</feature>
<dbReference type="Gene3D" id="2.40.480.10">
    <property type="entry name" value="Allene oxide cyclase-like"/>
    <property type="match status" value="1"/>
</dbReference>